<evidence type="ECO:0000313" key="2">
    <source>
        <dbReference type="Proteomes" id="UP000001631"/>
    </source>
</evidence>
<dbReference type="GeneID" id="69034316"/>
<dbReference type="AlphaFoldDB" id="C0NEI3"/>
<gene>
    <name evidence="1" type="ORF">HCBG_01299</name>
</gene>
<keyword evidence="2" id="KW-1185">Reference proteome</keyword>
<sequence length="110" mass="11954">MARGWTVGGFMSAYYQAQPGGLSRARRILDCSGRHRELCPSLQGNWRVDWLAITTGQGGPSSSPPFQGHISLKLFQGAILRGNDEVSAAYAECHLSPKSPLPIPRRGAKF</sequence>
<dbReference type="HOGENOM" id="CLU_2170322_0_0_1"/>
<organism evidence="1 2">
    <name type="scientific">Ajellomyces capsulatus (strain G186AR / H82 / ATCC MYA-2454 / RMSCC 2432)</name>
    <name type="common">Darling's disease fungus</name>
    <name type="synonym">Histoplasma capsulatum</name>
    <dbReference type="NCBI Taxonomy" id="447093"/>
    <lineage>
        <taxon>Eukaryota</taxon>
        <taxon>Fungi</taxon>
        <taxon>Dikarya</taxon>
        <taxon>Ascomycota</taxon>
        <taxon>Pezizomycotina</taxon>
        <taxon>Eurotiomycetes</taxon>
        <taxon>Eurotiomycetidae</taxon>
        <taxon>Onygenales</taxon>
        <taxon>Ajellomycetaceae</taxon>
        <taxon>Histoplasma</taxon>
    </lineage>
</organism>
<dbReference type="RefSeq" id="XP_045290135.1">
    <property type="nucleotide sequence ID" value="XM_045428349.1"/>
</dbReference>
<dbReference type="EMBL" id="GG663364">
    <property type="protein sequence ID" value="EEH09654.1"/>
    <property type="molecule type" value="Genomic_DNA"/>
</dbReference>
<protein>
    <submittedName>
        <fullName evidence="1">Uncharacterized protein</fullName>
    </submittedName>
</protein>
<evidence type="ECO:0000313" key="1">
    <source>
        <dbReference type="EMBL" id="EEH09654.1"/>
    </source>
</evidence>
<name>C0NEI3_AJECG</name>
<accession>C0NEI3</accession>
<dbReference type="InParanoid" id="C0NEI3"/>
<reference evidence="1" key="1">
    <citation type="submission" date="2009-02" db="EMBL/GenBank/DDBJ databases">
        <title>The Genome Sequence of Ajellomyces capsulatus strain G186AR.</title>
        <authorList>
            <consortium name="The Broad Institute Genome Sequencing Platform"/>
            <person name="Champion M."/>
            <person name="Cuomo C."/>
            <person name="Ma L.-J."/>
            <person name="Henn M.R."/>
            <person name="Sil A."/>
            <person name="Goldman B."/>
            <person name="Young S.K."/>
            <person name="Kodira C.D."/>
            <person name="Zeng Q."/>
            <person name="Koehrsen M."/>
            <person name="Alvarado L."/>
            <person name="Berlin A."/>
            <person name="Borenstein D."/>
            <person name="Chen Z."/>
            <person name="Engels R."/>
            <person name="Freedman E."/>
            <person name="Gellesch M."/>
            <person name="Goldberg J."/>
            <person name="Griggs A."/>
            <person name="Gujja S."/>
            <person name="Heiman D."/>
            <person name="Hepburn T."/>
            <person name="Howarth C."/>
            <person name="Jen D."/>
            <person name="Larson L."/>
            <person name="Lewis B."/>
            <person name="Mehta T."/>
            <person name="Park D."/>
            <person name="Pearson M."/>
            <person name="Roberts A."/>
            <person name="Saif S."/>
            <person name="Shea T."/>
            <person name="Shenoy N."/>
            <person name="Sisk P."/>
            <person name="Stolte C."/>
            <person name="Sykes S."/>
            <person name="Walk T."/>
            <person name="White J."/>
            <person name="Yandava C."/>
            <person name="Klein B."/>
            <person name="McEwen J.G."/>
            <person name="Puccia R."/>
            <person name="Goldman G.H."/>
            <person name="Felipe M.S."/>
            <person name="Nino-Vega G."/>
            <person name="San-Blas G."/>
            <person name="Taylor J."/>
            <person name="Mendoza L."/>
            <person name="Galagan J."/>
            <person name="Nusbaum C."/>
            <person name="Birren B."/>
        </authorList>
    </citation>
    <scope>NUCLEOTIDE SEQUENCE</scope>
    <source>
        <strain evidence="1">G186AR</strain>
    </source>
</reference>
<dbReference type="Proteomes" id="UP000001631">
    <property type="component" value="Unassembled WGS sequence"/>
</dbReference>
<proteinExistence type="predicted"/>